<accession>A0A8T1N0V1</accession>
<proteinExistence type="predicted"/>
<organism evidence="1 2">
    <name type="scientific">Clonorchis sinensis</name>
    <name type="common">Chinese liver fluke</name>
    <dbReference type="NCBI Taxonomy" id="79923"/>
    <lineage>
        <taxon>Eukaryota</taxon>
        <taxon>Metazoa</taxon>
        <taxon>Spiralia</taxon>
        <taxon>Lophotrochozoa</taxon>
        <taxon>Platyhelminthes</taxon>
        <taxon>Trematoda</taxon>
        <taxon>Digenea</taxon>
        <taxon>Opisthorchiida</taxon>
        <taxon>Opisthorchiata</taxon>
        <taxon>Opisthorchiidae</taxon>
        <taxon>Clonorchis</taxon>
    </lineage>
</organism>
<comment type="caution">
    <text evidence="1">The sequence shown here is derived from an EMBL/GenBank/DDBJ whole genome shotgun (WGS) entry which is preliminary data.</text>
</comment>
<dbReference type="Proteomes" id="UP000286415">
    <property type="component" value="Unassembled WGS sequence"/>
</dbReference>
<evidence type="ECO:0000313" key="1">
    <source>
        <dbReference type="EMBL" id="KAG5454641.1"/>
    </source>
</evidence>
<reference evidence="1 2" key="1">
    <citation type="journal article" date="2018" name="Biotechnol. Adv.">
        <title>Improved genomic resources and new bioinformatic workflow for the carcinogenic parasite Clonorchis sinensis: Biotechnological implications.</title>
        <authorList>
            <person name="Wang D."/>
            <person name="Korhonen P.K."/>
            <person name="Gasser R.B."/>
            <person name="Young N.D."/>
        </authorList>
    </citation>
    <scope>NUCLEOTIDE SEQUENCE [LARGE SCALE GENOMIC DNA]</scope>
    <source>
        <strain evidence="1">Cs-k2</strain>
    </source>
</reference>
<reference evidence="1 2" key="2">
    <citation type="journal article" date="2021" name="Genomics">
        <title>High-quality reference genome for Clonorchis sinensis.</title>
        <authorList>
            <person name="Young N.D."/>
            <person name="Stroehlein A.J."/>
            <person name="Kinkar L."/>
            <person name="Wang T."/>
            <person name="Sohn W.M."/>
            <person name="Chang B.C.H."/>
            <person name="Kaur P."/>
            <person name="Weisz D."/>
            <person name="Dudchenko O."/>
            <person name="Aiden E.L."/>
            <person name="Korhonen P.K."/>
            <person name="Gasser R.B."/>
        </authorList>
    </citation>
    <scope>NUCLEOTIDE SEQUENCE [LARGE SCALE GENOMIC DNA]</scope>
    <source>
        <strain evidence="1">Cs-k2</strain>
    </source>
</reference>
<dbReference type="AlphaFoldDB" id="A0A8T1N0V1"/>
<dbReference type="EMBL" id="NIRI02000005">
    <property type="protein sequence ID" value="KAG5454641.1"/>
    <property type="molecule type" value="Genomic_DNA"/>
</dbReference>
<feature type="non-terminal residue" evidence="1">
    <location>
        <position position="51"/>
    </location>
</feature>
<protein>
    <submittedName>
        <fullName evidence="1">Uncharacterized protein</fullName>
    </submittedName>
</protein>
<evidence type="ECO:0000313" key="2">
    <source>
        <dbReference type="Proteomes" id="UP000286415"/>
    </source>
</evidence>
<keyword evidence="2" id="KW-1185">Reference proteome</keyword>
<gene>
    <name evidence="1" type="ORF">CSKR_203677</name>
</gene>
<sequence length="51" mass="5458">MSHTAETCELAGRNCSYGMPGGCAEQSVNGMQTKNSKSTSMEILTLKNGFR</sequence>
<name>A0A8T1N0V1_CLOSI</name>